<accession>A0A974HTA7</accession>
<organism evidence="1 2">
    <name type="scientific">Xenopus laevis</name>
    <name type="common">African clawed frog</name>
    <dbReference type="NCBI Taxonomy" id="8355"/>
    <lineage>
        <taxon>Eukaryota</taxon>
        <taxon>Metazoa</taxon>
        <taxon>Chordata</taxon>
        <taxon>Craniata</taxon>
        <taxon>Vertebrata</taxon>
        <taxon>Euteleostomi</taxon>
        <taxon>Amphibia</taxon>
        <taxon>Batrachia</taxon>
        <taxon>Anura</taxon>
        <taxon>Pipoidea</taxon>
        <taxon>Pipidae</taxon>
        <taxon>Xenopodinae</taxon>
        <taxon>Xenopus</taxon>
        <taxon>Xenopus</taxon>
    </lineage>
</organism>
<gene>
    <name evidence="1" type="ORF">XELAEV_18017888mg</name>
</gene>
<name>A0A974HTA7_XENLA</name>
<protein>
    <submittedName>
        <fullName evidence="1">Uncharacterized protein</fullName>
    </submittedName>
</protein>
<proteinExistence type="predicted"/>
<dbReference type="Proteomes" id="UP000694892">
    <property type="component" value="Chromosome 3L"/>
</dbReference>
<dbReference type="AlphaFoldDB" id="A0A974HTA7"/>
<reference evidence="2" key="1">
    <citation type="journal article" date="2016" name="Nature">
        <title>Genome evolution in the allotetraploid frog Xenopus laevis.</title>
        <authorList>
            <person name="Session A.M."/>
            <person name="Uno Y."/>
            <person name="Kwon T."/>
            <person name="Chapman J.A."/>
            <person name="Toyoda A."/>
            <person name="Takahashi S."/>
            <person name="Fukui A."/>
            <person name="Hikosaka A."/>
            <person name="Suzuki A."/>
            <person name="Kondo M."/>
            <person name="van Heeringen S.J."/>
            <person name="Quigley I."/>
            <person name="Heinz S."/>
            <person name="Ogino H."/>
            <person name="Ochi H."/>
            <person name="Hellsten U."/>
            <person name="Lyons J.B."/>
            <person name="Simakov O."/>
            <person name="Putnam N."/>
            <person name="Stites J."/>
            <person name="Kuroki Y."/>
            <person name="Tanaka T."/>
            <person name="Michiue T."/>
            <person name="Watanabe M."/>
            <person name="Bogdanovic O."/>
            <person name="Lister R."/>
            <person name="Georgiou G."/>
            <person name="Paranjpe S.S."/>
            <person name="van Kruijsbergen I."/>
            <person name="Shu S."/>
            <person name="Carlson J."/>
            <person name="Kinoshita T."/>
            <person name="Ohta Y."/>
            <person name="Mawaribuchi S."/>
            <person name="Jenkins J."/>
            <person name="Grimwood J."/>
            <person name="Schmutz J."/>
            <person name="Mitros T."/>
            <person name="Mozaffari S.V."/>
            <person name="Suzuki Y."/>
            <person name="Haramoto Y."/>
            <person name="Yamamoto T.S."/>
            <person name="Takagi C."/>
            <person name="Heald R."/>
            <person name="Miller K."/>
            <person name="Haudenschild C."/>
            <person name="Kitzman J."/>
            <person name="Nakayama T."/>
            <person name="Izutsu Y."/>
            <person name="Robert J."/>
            <person name="Fortriede J."/>
            <person name="Burns K."/>
            <person name="Lotay V."/>
            <person name="Karimi K."/>
            <person name="Yasuoka Y."/>
            <person name="Dichmann D.S."/>
            <person name="Flajnik M.F."/>
            <person name="Houston D.W."/>
            <person name="Shendure J."/>
            <person name="DuPasquier L."/>
            <person name="Vize P.D."/>
            <person name="Zorn A.M."/>
            <person name="Ito M."/>
            <person name="Marcotte E.M."/>
            <person name="Wallingford J.B."/>
            <person name="Ito Y."/>
            <person name="Asashima M."/>
            <person name="Ueno N."/>
            <person name="Matsuda Y."/>
            <person name="Veenstra G.J."/>
            <person name="Fujiyama A."/>
            <person name="Harland R.M."/>
            <person name="Taira M."/>
            <person name="Rokhsar D.S."/>
        </authorList>
    </citation>
    <scope>NUCLEOTIDE SEQUENCE [LARGE SCALE GENOMIC DNA]</scope>
    <source>
        <strain evidence="2">J</strain>
    </source>
</reference>
<evidence type="ECO:0000313" key="2">
    <source>
        <dbReference type="Proteomes" id="UP000694892"/>
    </source>
</evidence>
<evidence type="ECO:0000313" key="1">
    <source>
        <dbReference type="EMBL" id="OCT89268.1"/>
    </source>
</evidence>
<sequence>MVLSGRSPRLVQFSSNRCTGLGFRPFNLYVEHLASALDYSHRDYNKIGEQEESQGCTFWVQKLSVCYGKYGMKLYTNNKS</sequence>
<dbReference type="EMBL" id="CM004470">
    <property type="protein sequence ID" value="OCT89268.1"/>
    <property type="molecule type" value="Genomic_DNA"/>
</dbReference>